<accession>A0A1Y2ISX6</accession>
<evidence type="ECO:0000259" key="2">
    <source>
        <dbReference type="SMART" id="SM00225"/>
    </source>
</evidence>
<dbReference type="Gene3D" id="3.30.710.10">
    <property type="entry name" value="Potassium Channel Kv1.1, Chain A"/>
    <property type="match status" value="1"/>
</dbReference>
<feature type="region of interest" description="Disordered" evidence="1">
    <location>
        <begin position="158"/>
        <end position="191"/>
    </location>
</feature>
<name>A0A1Y2ISX6_TRAC3</name>
<dbReference type="InterPro" id="IPR000210">
    <property type="entry name" value="BTB/POZ_dom"/>
</dbReference>
<dbReference type="Proteomes" id="UP000193067">
    <property type="component" value="Unassembled WGS sequence"/>
</dbReference>
<feature type="compositionally biased region" description="Acidic residues" evidence="1">
    <location>
        <begin position="160"/>
        <end position="190"/>
    </location>
</feature>
<dbReference type="Pfam" id="PF00651">
    <property type="entry name" value="BTB"/>
    <property type="match status" value="1"/>
</dbReference>
<evidence type="ECO:0000313" key="3">
    <source>
        <dbReference type="EMBL" id="OSD03783.1"/>
    </source>
</evidence>
<sequence length="363" mass="41769">MRRDAATQADHLTALRASWPTPTKDDALWFEDGNLVVVARSVKFRVYRGLLLAHSPVLRDMISMPQPPLNQGAEDEHVGLAEEEDGCIVVPIDFSPEDMRHFLRAFFHNSLSMYVKPKHPSFNEISARIRVGHFLQCDQMVQQCVDYLKRYYVPGPEFDWNVDEDEDEDDDTDEGESEDAYEDEDEDEEEGAKLQIFDIHPPAFRLRHAIGVVNLARLTKASSILPVALAQCAVLSERLFDGLEREDGTHEKLDVDDMKRIWNARGLLIQSCREAEEGALRQHAKAERQLCHNCPRSCSVILQQACGEPLYPLWMWTPWMRFSECDELCIPCRDKLRSWVKEERQKLLLKLPEMMGLGTETQD</sequence>
<dbReference type="SUPFAM" id="SSF54695">
    <property type="entry name" value="POZ domain"/>
    <property type="match status" value="1"/>
</dbReference>
<evidence type="ECO:0000313" key="4">
    <source>
        <dbReference type="Proteomes" id="UP000193067"/>
    </source>
</evidence>
<dbReference type="AlphaFoldDB" id="A0A1Y2ISX6"/>
<protein>
    <recommendedName>
        <fullName evidence="2">BTB domain-containing protein</fullName>
    </recommendedName>
</protein>
<keyword evidence="4" id="KW-1185">Reference proteome</keyword>
<reference evidence="3 4" key="1">
    <citation type="journal article" date="2015" name="Biotechnol. Biofuels">
        <title>Enhanced degradation of softwood versus hardwood by the white-rot fungus Pycnoporus coccineus.</title>
        <authorList>
            <person name="Couturier M."/>
            <person name="Navarro D."/>
            <person name="Chevret D."/>
            <person name="Henrissat B."/>
            <person name="Piumi F."/>
            <person name="Ruiz-Duenas F.J."/>
            <person name="Martinez A.T."/>
            <person name="Grigoriev I.V."/>
            <person name="Riley R."/>
            <person name="Lipzen A."/>
            <person name="Berrin J.G."/>
            <person name="Master E.R."/>
            <person name="Rosso M.N."/>
        </authorList>
    </citation>
    <scope>NUCLEOTIDE SEQUENCE [LARGE SCALE GENOMIC DNA]</scope>
    <source>
        <strain evidence="3 4">BRFM310</strain>
    </source>
</reference>
<feature type="domain" description="BTB" evidence="2">
    <location>
        <begin position="33"/>
        <end position="152"/>
    </location>
</feature>
<organism evidence="3 4">
    <name type="scientific">Trametes coccinea (strain BRFM310)</name>
    <name type="common">Pycnoporus coccineus</name>
    <dbReference type="NCBI Taxonomy" id="1353009"/>
    <lineage>
        <taxon>Eukaryota</taxon>
        <taxon>Fungi</taxon>
        <taxon>Dikarya</taxon>
        <taxon>Basidiomycota</taxon>
        <taxon>Agaricomycotina</taxon>
        <taxon>Agaricomycetes</taxon>
        <taxon>Polyporales</taxon>
        <taxon>Polyporaceae</taxon>
        <taxon>Trametes</taxon>
    </lineage>
</organism>
<dbReference type="SMART" id="SM00225">
    <property type="entry name" value="BTB"/>
    <property type="match status" value="1"/>
</dbReference>
<proteinExistence type="predicted"/>
<evidence type="ECO:0000256" key="1">
    <source>
        <dbReference type="SAM" id="MobiDB-lite"/>
    </source>
</evidence>
<dbReference type="OrthoDB" id="3036049at2759"/>
<dbReference type="EMBL" id="KZ084099">
    <property type="protein sequence ID" value="OSD03783.1"/>
    <property type="molecule type" value="Genomic_DNA"/>
</dbReference>
<dbReference type="STRING" id="1353009.A0A1Y2ISX6"/>
<gene>
    <name evidence="3" type="ORF">PYCCODRAFT_197393</name>
</gene>
<dbReference type="InterPro" id="IPR011333">
    <property type="entry name" value="SKP1/BTB/POZ_sf"/>
</dbReference>